<evidence type="ECO:0000313" key="2">
    <source>
        <dbReference type="Proteomes" id="UP000268093"/>
    </source>
</evidence>
<dbReference type="EMBL" id="RBNI01002550">
    <property type="protein sequence ID" value="RUP49157.1"/>
    <property type="molecule type" value="Genomic_DNA"/>
</dbReference>
<name>A0A433DEA9_9FUNG</name>
<dbReference type="AlphaFoldDB" id="A0A433DEA9"/>
<sequence length="98" mass="11127">MFISNLLHGRFCRFDALRVSGPAVFIRRIEILFTKVPARLPFVPPHVYTMLSHSGGFLKFAMPGILRAFRLVSRPKFLYETPEHKSLLLASGTPKASR</sequence>
<reference evidence="1 2" key="1">
    <citation type="journal article" date="2018" name="New Phytol.">
        <title>Phylogenomics of Endogonaceae and evolution of mycorrhizas within Mucoromycota.</title>
        <authorList>
            <person name="Chang Y."/>
            <person name="Desiro A."/>
            <person name="Na H."/>
            <person name="Sandor L."/>
            <person name="Lipzen A."/>
            <person name="Clum A."/>
            <person name="Barry K."/>
            <person name="Grigoriev I.V."/>
            <person name="Martin F.M."/>
            <person name="Stajich J.E."/>
            <person name="Smith M.E."/>
            <person name="Bonito G."/>
            <person name="Spatafora J.W."/>
        </authorList>
    </citation>
    <scope>NUCLEOTIDE SEQUENCE [LARGE SCALE GENOMIC DNA]</scope>
    <source>
        <strain evidence="1 2">GMNB39</strain>
    </source>
</reference>
<gene>
    <name evidence="1" type="ORF">BC936DRAFT_143160</name>
</gene>
<accession>A0A433DEA9</accession>
<keyword evidence="2" id="KW-1185">Reference proteome</keyword>
<evidence type="ECO:0000313" key="1">
    <source>
        <dbReference type="EMBL" id="RUP49157.1"/>
    </source>
</evidence>
<comment type="caution">
    <text evidence="1">The sequence shown here is derived from an EMBL/GenBank/DDBJ whole genome shotgun (WGS) entry which is preliminary data.</text>
</comment>
<protein>
    <submittedName>
        <fullName evidence="1">Uncharacterized protein</fullName>
    </submittedName>
</protein>
<organism evidence="1 2">
    <name type="scientific">Jimgerdemannia flammicorona</name>
    <dbReference type="NCBI Taxonomy" id="994334"/>
    <lineage>
        <taxon>Eukaryota</taxon>
        <taxon>Fungi</taxon>
        <taxon>Fungi incertae sedis</taxon>
        <taxon>Mucoromycota</taxon>
        <taxon>Mucoromycotina</taxon>
        <taxon>Endogonomycetes</taxon>
        <taxon>Endogonales</taxon>
        <taxon>Endogonaceae</taxon>
        <taxon>Jimgerdemannia</taxon>
    </lineage>
</organism>
<proteinExistence type="predicted"/>
<dbReference type="Proteomes" id="UP000268093">
    <property type="component" value="Unassembled WGS sequence"/>
</dbReference>